<dbReference type="SUPFAM" id="SSF48264">
    <property type="entry name" value="Cytochrome P450"/>
    <property type="match status" value="1"/>
</dbReference>
<name>A0ABR6U7F1_9ACTN</name>
<evidence type="ECO:0000256" key="1">
    <source>
        <dbReference type="ARBA" id="ARBA00010617"/>
    </source>
</evidence>
<dbReference type="PRINTS" id="PR00359">
    <property type="entry name" value="BP450"/>
</dbReference>
<dbReference type="Gene3D" id="1.10.630.10">
    <property type="entry name" value="Cytochrome P450"/>
    <property type="match status" value="1"/>
</dbReference>
<dbReference type="Pfam" id="PF00067">
    <property type="entry name" value="p450"/>
    <property type="match status" value="1"/>
</dbReference>
<dbReference type="InterPro" id="IPR001128">
    <property type="entry name" value="Cyt_P450"/>
</dbReference>
<keyword evidence="2" id="KW-0408">Iron</keyword>
<evidence type="ECO:0000313" key="4">
    <source>
        <dbReference type="Proteomes" id="UP000604001"/>
    </source>
</evidence>
<proteinExistence type="inferred from homology"/>
<dbReference type="Proteomes" id="UP000604001">
    <property type="component" value="Unassembled WGS sequence"/>
</dbReference>
<accession>A0ABR6U7F1</accession>
<keyword evidence="2" id="KW-0349">Heme</keyword>
<keyword evidence="2" id="KW-0560">Oxidoreductase</keyword>
<dbReference type="CDD" id="cd11035">
    <property type="entry name" value="P450cam-like"/>
    <property type="match status" value="1"/>
</dbReference>
<dbReference type="PROSITE" id="PS00086">
    <property type="entry name" value="CYTOCHROME_P450"/>
    <property type="match status" value="1"/>
</dbReference>
<keyword evidence="2" id="KW-0479">Metal-binding</keyword>
<dbReference type="PANTHER" id="PTHR46696">
    <property type="entry name" value="P450, PUTATIVE (EUROFUNG)-RELATED"/>
    <property type="match status" value="1"/>
</dbReference>
<dbReference type="RefSeq" id="WP_186345305.1">
    <property type="nucleotide sequence ID" value="NZ_BMMR01000003.1"/>
</dbReference>
<gene>
    <name evidence="3" type="ORF">H7344_07065</name>
</gene>
<dbReference type="PANTHER" id="PTHR46696:SF6">
    <property type="entry name" value="P450, PUTATIVE (EUROFUNG)-RELATED"/>
    <property type="match status" value="1"/>
</dbReference>
<dbReference type="InterPro" id="IPR002397">
    <property type="entry name" value="Cyt_P450_B"/>
</dbReference>
<dbReference type="InterPro" id="IPR017972">
    <property type="entry name" value="Cyt_P450_CS"/>
</dbReference>
<comment type="similarity">
    <text evidence="1 2">Belongs to the cytochrome P450 family.</text>
</comment>
<organism evidence="3 4">
    <name type="scientific">Nocardioides deserti</name>
    <dbReference type="NCBI Taxonomy" id="1588644"/>
    <lineage>
        <taxon>Bacteria</taxon>
        <taxon>Bacillati</taxon>
        <taxon>Actinomycetota</taxon>
        <taxon>Actinomycetes</taxon>
        <taxon>Propionibacteriales</taxon>
        <taxon>Nocardioidaceae</taxon>
        <taxon>Nocardioides</taxon>
    </lineage>
</organism>
<evidence type="ECO:0000313" key="3">
    <source>
        <dbReference type="EMBL" id="MBC2960053.1"/>
    </source>
</evidence>
<keyword evidence="2" id="KW-0503">Monooxygenase</keyword>
<keyword evidence="4" id="KW-1185">Reference proteome</keyword>
<reference evidence="3 4" key="1">
    <citation type="submission" date="2020-08" db="EMBL/GenBank/DDBJ databases">
        <title>novel species in genus Nocardioides.</title>
        <authorList>
            <person name="Zhang G."/>
        </authorList>
    </citation>
    <scope>NUCLEOTIDE SEQUENCE [LARGE SCALE GENOMIC DNA]</scope>
    <source>
        <strain evidence="3 4">SC8A-24</strain>
    </source>
</reference>
<dbReference type="EMBL" id="JACMYC010000003">
    <property type="protein sequence ID" value="MBC2960053.1"/>
    <property type="molecule type" value="Genomic_DNA"/>
</dbReference>
<sequence length="413" mass="47075">MTETQTEATSAEGAELTHRGCPVVHTDYTQETEIFGHYALLDPDREKARFLFNDTTDRGFFMLQRYDDVREGFQQHVTWTTDVRSALRPGSSNERLLPQDLNGQEHVKLRRILNQFFAPAAVRRMEQMATERCIELIEELKPEGSIDFVAEFAIRYPTDLFLALLGLPVSDGDFFLEWSEDYFNALLAGRPAEATESKKKIMDYFDQAVNDRRENPLDPDLDMVTRLVTARIDDQPIPQEDITTICLTLMLAGLDTTRSALGYIFAHLATHPEDRRAITEDPSLVPNAVEEFLRTFPLVIQAGREVQEPGEFHGLELEKGDVVWLGVAQANRDPRKFPEPDEVKLDRAGANQHLAFGGGPHRCLGMHLARLELKVVMEEWHKRIPEYQIPDGTELRERGGQLTMTSLPLEWDV</sequence>
<protein>
    <submittedName>
        <fullName evidence="3">Cytochrome P450</fullName>
    </submittedName>
</protein>
<comment type="caution">
    <text evidence="3">The sequence shown here is derived from an EMBL/GenBank/DDBJ whole genome shotgun (WGS) entry which is preliminary data.</text>
</comment>
<evidence type="ECO:0000256" key="2">
    <source>
        <dbReference type="RuleBase" id="RU000461"/>
    </source>
</evidence>
<dbReference type="PRINTS" id="PR00385">
    <property type="entry name" value="P450"/>
</dbReference>
<dbReference type="InterPro" id="IPR036396">
    <property type="entry name" value="Cyt_P450_sf"/>
</dbReference>